<name>A0A7G9RV89_9BURK</name>
<accession>A0A7G9RV89</accession>
<dbReference type="CDD" id="cd17535">
    <property type="entry name" value="REC_NarL-like"/>
    <property type="match status" value="1"/>
</dbReference>
<evidence type="ECO:0000313" key="6">
    <source>
        <dbReference type="EMBL" id="QNN59514.1"/>
    </source>
</evidence>
<dbReference type="GO" id="GO:0006355">
    <property type="term" value="P:regulation of DNA-templated transcription"/>
    <property type="evidence" value="ECO:0007669"/>
    <property type="project" value="InterPro"/>
</dbReference>
<reference evidence="6 7" key="1">
    <citation type="submission" date="2020-08" db="EMBL/GenBank/DDBJ databases">
        <title>Genome sequence of Diaphorobacter ruginosibacter DSM 27467T.</title>
        <authorList>
            <person name="Hyun D.-W."/>
            <person name="Bae J.-W."/>
        </authorList>
    </citation>
    <scope>NUCLEOTIDE SEQUENCE [LARGE SCALE GENOMIC DNA]</scope>
    <source>
        <strain evidence="6 7">DSM 27467</strain>
    </source>
</reference>
<dbReference type="KEGG" id="drg:H9K76_08165"/>
<dbReference type="SMART" id="SM00448">
    <property type="entry name" value="REC"/>
    <property type="match status" value="1"/>
</dbReference>
<dbReference type="InterPro" id="IPR039420">
    <property type="entry name" value="WalR-like"/>
</dbReference>
<proteinExistence type="predicted"/>
<dbReference type="GO" id="GO:0000160">
    <property type="term" value="P:phosphorelay signal transduction system"/>
    <property type="evidence" value="ECO:0007669"/>
    <property type="project" value="InterPro"/>
</dbReference>
<dbReference type="PROSITE" id="PS00622">
    <property type="entry name" value="HTH_LUXR_1"/>
    <property type="match status" value="1"/>
</dbReference>
<dbReference type="InterPro" id="IPR016032">
    <property type="entry name" value="Sig_transdc_resp-reg_C-effctor"/>
</dbReference>
<sequence>MIQIGIVDDHAIVRASLKQYLAEHVDFRVAGEALNVCEAVEMVRNQHLDVLVLDLTLPDGSGVDAITRIQEVAPDIAILIFTGYPEEQFAVNVLRKGVRGYLNKDCPPHEIAEAIRKIALNGRYLTDKVAELLAQNVSRKSDAPAHELLSGREYQVFLKLARGDTAGQIAGGLGLSVKTVSTYRTRLLEKMGLASNSDLTYYAMKNGILN</sequence>
<dbReference type="PROSITE" id="PS50110">
    <property type="entry name" value="RESPONSE_REGULATORY"/>
    <property type="match status" value="1"/>
</dbReference>
<dbReference type="GO" id="GO:0003677">
    <property type="term" value="F:DNA binding"/>
    <property type="evidence" value="ECO:0007669"/>
    <property type="project" value="UniProtKB-KW"/>
</dbReference>
<dbReference type="SMART" id="SM00421">
    <property type="entry name" value="HTH_LUXR"/>
    <property type="match status" value="1"/>
</dbReference>
<protein>
    <submittedName>
        <fullName evidence="6">Response regulator transcription factor</fullName>
    </submittedName>
</protein>
<evidence type="ECO:0000256" key="3">
    <source>
        <dbReference type="PROSITE-ProRule" id="PRU00169"/>
    </source>
</evidence>
<organism evidence="6 7">
    <name type="scientific">Diaphorobacter ruginosibacter</name>
    <dbReference type="NCBI Taxonomy" id="1715720"/>
    <lineage>
        <taxon>Bacteria</taxon>
        <taxon>Pseudomonadati</taxon>
        <taxon>Pseudomonadota</taxon>
        <taxon>Betaproteobacteria</taxon>
        <taxon>Burkholderiales</taxon>
        <taxon>Comamonadaceae</taxon>
        <taxon>Diaphorobacter</taxon>
    </lineage>
</organism>
<dbReference type="PANTHER" id="PTHR43214">
    <property type="entry name" value="TWO-COMPONENT RESPONSE REGULATOR"/>
    <property type="match status" value="1"/>
</dbReference>
<dbReference type="SUPFAM" id="SSF52172">
    <property type="entry name" value="CheY-like"/>
    <property type="match status" value="1"/>
</dbReference>
<dbReference type="PROSITE" id="PS50043">
    <property type="entry name" value="HTH_LUXR_2"/>
    <property type="match status" value="1"/>
</dbReference>
<dbReference type="Proteomes" id="UP000515811">
    <property type="component" value="Chromosome"/>
</dbReference>
<feature type="domain" description="Response regulatory" evidence="5">
    <location>
        <begin position="3"/>
        <end position="119"/>
    </location>
</feature>
<dbReference type="InterPro" id="IPR058245">
    <property type="entry name" value="NreC/VraR/RcsB-like_REC"/>
</dbReference>
<dbReference type="AlphaFoldDB" id="A0A7G9RV89"/>
<dbReference type="InterPro" id="IPR000792">
    <property type="entry name" value="Tscrpt_reg_LuxR_C"/>
</dbReference>
<dbReference type="SUPFAM" id="SSF46894">
    <property type="entry name" value="C-terminal effector domain of the bipartite response regulators"/>
    <property type="match status" value="1"/>
</dbReference>
<evidence type="ECO:0000256" key="1">
    <source>
        <dbReference type="ARBA" id="ARBA00022553"/>
    </source>
</evidence>
<dbReference type="Pfam" id="PF00196">
    <property type="entry name" value="GerE"/>
    <property type="match status" value="1"/>
</dbReference>
<dbReference type="EMBL" id="CP060714">
    <property type="protein sequence ID" value="QNN59514.1"/>
    <property type="molecule type" value="Genomic_DNA"/>
</dbReference>
<evidence type="ECO:0000259" key="4">
    <source>
        <dbReference type="PROSITE" id="PS50043"/>
    </source>
</evidence>
<feature type="modified residue" description="4-aspartylphosphate" evidence="3">
    <location>
        <position position="54"/>
    </location>
</feature>
<dbReference type="Pfam" id="PF00072">
    <property type="entry name" value="Response_reg"/>
    <property type="match status" value="1"/>
</dbReference>
<keyword evidence="7" id="KW-1185">Reference proteome</keyword>
<feature type="domain" description="HTH luxR-type" evidence="4">
    <location>
        <begin position="142"/>
        <end position="207"/>
    </location>
</feature>
<keyword evidence="1 3" id="KW-0597">Phosphoprotein</keyword>
<dbReference type="PRINTS" id="PR00038">
    <property type="entry name" value="HTHLUXR"/>
</dbReference>
<dbReference type="InterPro" id="IPR001789">
    <property type="entry name" value="Sig_transdc_resp-reg_receiver"/>
</dbReference>
<keyword evidence="2" id="KW-0238">DNA-binding</keyword>
<evidence type="ECO:0000313" key="7">
    <source>
        <dbReference type="Proteomes" id="UP000515811"/>
    </source>
</evidence>
<dbReference type="CDD" id="cd06170">
    <property type="entry name" value="LuxR_C_like"/>
    <property type="match status" value="1"/>
</dbReference>
<dbReference type="Gene3D" id="3.40.50.2300">
    <property type="match status" value="1"/>
</dbReference>
<dbReference type="RefSeq" id="WP_187600525.1">
    <property type="nucleotide sequence ID" value="NZ_CP060714.1"/>
</dbReference>
<dbReference type="InterPro" id="IPR011006">
    <property type="entry name" value="CheY-like_superfamily"/>
</dbReference>
<evidence type="ECO:0000259" key="5">
    <source>
        <dbReference type="PROSITE" id="PS50110"/>
    </source>
</evidence>
<evidence type="ECO:0000256" key="2">
    <source>
        <dbReference type="ARBA" id="ARBA00023125"/>
    </source>
</evidence>
<gene>
    <name evidence="6" type="ORF">H9K76_08165</name>
</gene>